<proteinExistence type="predicted"/>
<dbReference type="EMBL" id="CM042038">
    <property type="protein sequence ID" value="KAI3732468.1"/>
    <property type="molecule type" value="Genomic_DNA"/>
</dbReference>
<evidence type="ECO:0000313" key="1">
    <source>
        <dbReference type="EMBL" id="KAI3732468.1"/>
    </source>
</evidence>
<reference evidence="1 2" key="2">
    <citation type="journal article" date="2022" name="Mol. Ecol. Resour.">
        <title>The genomes of chicory, endive, great burdock and yacon provide insights into Asteraceae paleo-polyploidization history and plant inulin production.</title>
        <authorList>
            <person name="Fan W."/>
            <person name="Wang S."/>
            <person name="Wang H."/>
            <person name="Wang A."/>
            <person name="Jiang F."/>
            <person name="Liu H."/>
            <person name="Zhao H."/>
            <person name="Xu D."/>
            <person name="Zhang Y."/>
        </authorList>
    </citation>
    <scope>NUCLEOTIDE SEQUENCE [LARGE SCALE GENOMIC DNA]</scope>
    <source>
        <strain evidence="2">cv. Yunnan</strain>
        <tissue evidence="1">Leaves</tissue>
    </source>
</reference>
<keyword evidence="2" id="KW-1185">Reference proteome</keyword>
<accession>A0ACB9CE72</accession>
<protein>
    <submittedName>
        <fullName evidence="1">Uncharacterized protein</fullName>
    </submittedName>
</protein>
<evidence type="ECO:0000313" key="2">
    <source>
        <dbReference type="Proteomes" id="UP001056120"/>
    </source>
</evidence>
<organism evidence="1 2">
    <name type="scientific">Smallanthus sonchifolius</name>
    <dbReference type="NCBI Taxonomy" id="185202"/>
    <lineage>
        <taxon>Eukaryota</taxon>
        <taxon>Viridiplantae</taxon>
        <taxon>Streptophyta</taxon>
        <taxon>Embryophyta</taxon>
        <taxon>Tracheophyta</taxon>
        <taxon>Spermatophyta</taxon>
        <taxon>Magnoliopsida</taxon>
        <taxon>eudicotyledons</taxon>
        <taxon>Gunneridae</taxon>
        <taxon>Pentapetalae</taxon>
        <taxon>asterids</taxon>
        <taxon>campanulids</taxon>
        <taxon>Asterales</taxon>
        <taxon>Asteraceae</taxon>
        <taxon>Asteroideae</taxon>
        <taxon>Heliantheae alliance</taxon>
        <taxon>Millerieae</taxon>
        <taxon>Smallanthus</taxon>
    </lineage>
</organism>
<gene>
    <name evidence="1" type="ORF">L1987_63673</name>
</gene>
<reference evidence="2" key="1">
    <citation type="journal article" date="2022" name="Mol. Ecol. Resour.">
        <title>The genomes of chicory, endive, great burdock and yacon provide insights into Asteraceae palaeo-polyploidization history and plant inulin production.</title>
        <authorList>
            <person name="Fan W."/>
            <person name="Wang S."/>
            <person name="Wang H."/>
            <person name="Wang A."/>
            <person name="Jiang F."/>
            <person name="Liu H."/>
            <person name="Zhao H."/>
            <person name="Xu D."/>
            <person name="Zhang Y."/>
        </authorList>
    </citation>
    <scope>NUCLEOTIDE SEQUENCE [LARGE SCALE GENOMIC DNA]</scope>
    <source>
        <strain evidence="2">cv. Yunnan</strain>
    </source>
</reference>
<dbReference type="Proteomes" id="UP001056120">
    <property type="component" value="Linkage Group LG21"/>
</dbReference>
<sequence>MAVVKLISTLITDQISVVARRGFATTTQGGVSVIVRGSGIAMSKKAGEEPKKSTPWVPYPVTGYYRPEGKTNEVDAAELRELLLKQKNSQQ</sequence>
<name>A0ACB9CE72_9ASTR</name>
<comment type="caution">
    <text evidence="1">The sequence shown here is derived from an EMBL/GenBank/DDBJ whole genome shotgun (WGS) entry which is preliminary data.</text>
</comment>